<organism evidence="1">
    <name type="scientific">Hexamita inflata</name>
    <dbReference type="NCBI Taxonomy" id="28002"/>
    <lineage>
        <taxon>Eukaryota</taxon>
        <taxon>Metamonada</taxon>
        <taxon>Diplomonadida</taxon>
        <taxon>Hexamitidae</taxon>
        <taxon>Hexamitinae</taxon>
        <taxon>Hexamita</taxon>
    </lineage>
</organism>
<dbReference type="AlphaFoldDB" id="A0AA86U0I0"/>
<dbReference type="Proteomes" id="UP001642409">
    <property type="component" value="Unassembled WGS sequence"/>
</dbReference>
<accession>A0AA86U0I0</accession>
<proteinExistence type="predicted"/>
<reference evidence="2 3" key="2">
    <citation type="submission" date="2024-07" db="EMBL/GenBank/DDBJ databases">
        <authorList>
            <person name="Akdeniz Z."/>
        </authorList>
    </citation>
    <scope>NUCLEOTIDE SEQUENCE [LARGE SCALE GENOMIC DNA]</scope>
</reference>
<evidence type="ECO:0000313" key="2">
    <source>
        <dbReference type="EMBL" id="CAL6056357.1"/>
    </source>
</evidence>
<keyword evidence="3" id="KW-1185">Reference proteome</keyword>
<name>A0AA86U0I0_9EUKA</name>
<evidence type="ECO:0000313" key="1">
    <source>
        <dbReference type="EMBL" id="CAI9935604.1"/>
    </source>
</evidence>
<evidence type="ECO:0000313" key="3">
    <source>
        <dbReference type="Proteomes" id="UP001642409"/>
    </source>
</evidence>
<protein>
    <submittedName>
        <fullName evidence="2">Hypothetical_protein</fullName>
    </submittedName>
</protein>
<gene>
    <name evidence="1" type="ORF">HINF_LOCUS23249</name>
    <name evidence="2" type="ORF">HINF_LOCUS46989</name>
</gene>
<comment type="caution">
    <text evidence="1">The sequence shown here is derived from an EMBL/GenBank/DDBJ whole genome shotgun (WGS) entry which is preliminary data.</text>
</comment>
<reference evidence="1" key="1">
    <citation type="submission" date="2023-06" db="EMBL/GenBank/DDBJ databases">
        <authorList>
            <person name="Kurt Z."/>
        </authorList>
    </citation>
    <scope>NUCLEOTIDE SEQUENCE</scope>
</reference>
<sequence>MFQIGAKQTHTHCITFSIIIGVLNNNQQLYQKWTEQQQYFLELIKFYYSFIAGVKNIKTENTFYLLNSILDFEMVVFHFQMLSYHMSIRSEYLSLKAKNYWTKNKHQWTKISKYLKKTISAKNYWTRCQNIRTRITHLDKRYIFWTRSNNYWTAIFRTADTLRISGHRRRNSGTAVINK</sequence>
<dbReference type="EMBL" id="CAXDID020000209">
    <property type="protein sequence ID" value="CAL6056357.1"/>
    <property type="molecule type" value="Genomic_DNA"/>
</dbReference>
<dbReference type="EMBL" id="CATOUU010000616">
    <property type="protein sequence ID" value="CAI9935604.1"/>
    <property type="molecule type" value="Genomic_DNA"/>
</dbReference>